<dbReference type="InterPro" id="IPR003607">
    <property type="entry name" value="HD/PDEase_dom"/>
</dbReference>
<keyword evidence="6" id="KW-0479">Metal-binding</keyword>
<evidence type="ECO:0000256" key="3">
    <source>
        <dbReference type="ARBA" id="ARBA00001941"/>
    </source>
</evidence>
<organism evidence="9 10">
    <name type="scientific">Saccharolobus caldissimus</name>
    <dbReference type="NCBI Taxonomy" id="1702097"/>
    <lineage>
        <taxon>Archaea</taxon>
        <taxon>Thermoproteota</taxon>
        <taxon>Thermoprotei</taxon>
        <taxon>Sulfolobales</taxon>
        <taxon>Sulfolobaceae</taxon>
        <taxon>Saccharolobus</taxon>
    </lineage>
</organism>
<evidence type="ECO:0000256" key="6">
    <source>
        <dbReference type="ARBA" id="ARBA00022723"/>
    </source>
</evidence>
<feature type="domain" description="HD/PDEase" evidence="8">
    <location>
        <begin position="27"/>
        <end position="138"/>
    </location>
</feature>
<evidence type="ECO:0000256" key="1">
    <source>
        <dbReference type="ARBA" id="ARBA00001638"/>
    </source>
</evidence>
<dbReference type="GO" id="GO:0046872">
    <property type="term" value="F:metal ion binding"/>
    <property type="evidence" value="ECO:0007669"/>
    <property type="project" value="UniProtKB-KW"/>
</dbReference>
<protein>
    <recommendedName>
        <fullName evidence="5">5'-deoxynucleotidase</fullName>
        <ecNumber evidence="5">3.1.3.89</ecNumber>
    </recommendedName>
</protein>
<dbReference type="SUPFAM" id="SSF109604">
    <property type="entry name" value="HD-domain/PDEase-like"/>
    <property type="match status" value="1"/>
</dbReference>
<dbReference type="KEGG" id="scas:SACC_19030"/>
<sequence>MKLERLLNGAKNLVRTGWMQNGIPPAIGETVASHSFEASILAYILSCEIRKKGIDINPEHSAIIALFHDAGETLLGDLPKWTTEKINKRDTEIKAFEELGVGKELFLELKEMRTNEAKVAKLADRLSTYLQAIRYKKLGFNVNEIIKTYDEEISKLLDIEPLNYIKDLVVNIMNSLKENNEDNK</sequence>
<dbReference type="InterPro" id="IPR039356">
    <property type="entry name" value="YfbR/HDDC2"/>
</dbReference>
<dbReference type="Proteomes" id="UP001319921">
    <property type="component" value="Chromosome"/>
</dbReference>
<comment type="cofactor">
    <cofactor evidence="2">
        <name>Mn(2+)</name>
        <dbReference type="ChEBI" id="CHEBI:29035"/>
    </cofactor>
</comment>
<keyword evidence="10" id="KW-1185">Reference proteome</keyword>
<proteinExistence type="predicted"/>
<dbReference type="SMART" id="SM00471">
    <property type="entry name" value="HDc"/>
    <property type="match status" value="1"/>
</dbReference>
<evidence type="ECO:0000313" key="9">
    <source>
        <dbReference type="EMBL" id="BDB98886.1"/>
    </source>
</evidence>
<dbReference type="EC" id="3.1.3.89" evidence="5"/>
<dbReference type="FunFam" id="1.10.3210.10:FF:000060">
    <property type="entry name" value="Metal dependent phosphohydrolase"/>
    <property type="match status" value="1"/>
</dbReference>
<comment type="cofactor">
    <cofactor evidence="3">
        <name>Co(2+)</name>
        <dbReference type="ChEBI" id="CHEBI:48828"/>
    </cofactor>
</comment>
<accession>A0AAQ4CSV5</accession>
<evidence type="ECO:0000256" key="7">
    <source>
        <dbReference type="ARBA" id="ARBA00022801"/>
    </source>
</evidence>
<dbReference type="PANTHER" id="PTHR11845:SF13">
    <property type="entry name" value="5'-DEOXYNUCLEOTIDASE HDDC2"/>
    <property type="match status" value="1"/>
</dbReference>
<dbReference type="GO" id="GO:0002953">
    <property type="term" value="F:5'-deoxynucleotidase activity"/>
    <property type="evidence" value="ECO:0007669"/>
    <property type="project" value="UniProtKB-EC"/>
</dbReference>
<comment type="catalytic activity">
    <reaction evidence="1">
        <text>a 2'-deoxyribonucleoside 5'-phosphate + H2O = a 2'-deoxyribonucleoside + phosphate</text>
        <dbReference type="Rhea" id="RHEA:36167"/>
        <dbReference type="ChEBI" id="CHEBI:15377"/>
        <dbReference type="ChEBI" id="CHEBI:18274"/>
        <dbReference type="ChEBI" id="CHEBI:43474"/>
        <dbReference type="ChEBI" id="CHEBI:65317"/>
        <dbReference type="EC" id="3.1.3.89"/>
    </reaction>
</comment>
<evidence type="ECO:0000259" key="8">
    <source>
        <dbReference type="SMART" id="SM00471"/>
    </source>
</evidence>
<dbReference type="InterPro" id="IPR006674">
    <property type="entry name" value="HD_domain"/>
</dbReference>
<keyword evidence="7" id="KW-0378">Hydrolase</keyword>
<dbReference type="RefSeq" id="WP_229569249.1">
    <property type="nucleotide sequence ID" value="NZ_AP025226.1"/>
</dbReference>
<evidence type="ECO:0000256" key="4">
    <source>
        <dbReference type="ARBA" id="ARBA00011738"/>
    </source>
</evidence>
<dbReference type="Gene3D" id="1.10.3210.10">
    <property type="entry name" value="Hypothetical protein af1432"/>
    <property type="match status" value="1"/>
</dbReference>
<dbReference type="Pfam" id="PF13023">
    <property type="entry name" value="HD_3"/>
    <property type="match status" value="1"/>
</dbReference>
<dbReference type="AlphaFoldDB" id="A0AAQ4CSV5"/>
<evidence type="ECO:0000256" key="2">
    <source>
        <dbReference type="ARBA" id="ARBA00001936"/>
    </source>
</evidence>
<dbReference type="PANTHER" id="PTHR11845">
    <property type="entry name" value="5'-DEOXYNUCLEOTIDASE HDDC2"/>
    <property type="match status" value="1"/>
</dbReference>
<gene>
    <name evidence="9" type="ORF">SACC_19030</name>
</gene>
<comment type="subunit">
    <text evidence="4">Homodimer.</text>
</comment>
<name>A0AAQ4CSV5_9CREN</name>
<evidence type="ECO:0000313" key="10">
    <source>
        <dbReference type="Proteomes" id="UP001319921"/>
    </source>
</evidence>
<reference evidence="9 10" key="1">
    <citation type="journal article" date="2022" name="Microbiol. Resour. Announc.">
        <title>Complete Genome Sequence of the Hyperthermophilic and Acidophilic Archaeon Saccharolobus caldissimus Strain HS-3T.</title>
        <authorList>
            <person name="Sakai H.D."/>
            <person name="Kurosawa N."/>
        </authorList>
    </citation>
    <scope>NUCLEOTIDE SEQUENCE [LARGE SCALE GENOMIC DNA]</scope>
    <source>
        <strain evidence="9 10">JCM32116</strain>
    </source>
</reference>
<evidence type="ECO:0000256" key="5">
    <source>
        <dbReference type="ARBA" id="ARBA00012964"/>
    </source>
</evidence>
<dbReference type="GeneID" id="68866633"/>
<dbReference type="EMBL" id="AP025226">
    <property type="protein sequence ID" value="BDB98886.1"/>
    <property type="molecule type" value="Genomic_DNA"/>
</dbReference>